<gene>
    <name evidence="1" type="ORF">EDB95_2584</name>
</gene>
<dbReference type="OrthoDB" id="69438at2"/>
<dbReference type="EMBL" id="SODV01000001">
    <property type="protein sequence ID" value="TDX01544.1"/>
    <property type="molecule type" value="Genomic_DNA"/>
</dbReference>
<proteinExistence type="predicted"/>
<evidence type="ECO:0000313" key="1">
    <source>
        <dbReference type="EMBL" id="TDX01544.1"/>
    </source>
</evidence>
<reference evidence="1 2" key="1">
    <citation type="submission" date="2019-03" db="EMBL/GenBank/DDBJ databases">
        <title>Genomic Encyclopedia of Type Strains, Phase IV (KMG-IV): sequencing the most valuable type-strain genomes for metagenomic binning, comparative biology and taxonomic classification.</title>
        <authorList>
            <person name="Goeker M."/>
        </authorList>
    </citation>
    <scope>NUCLEOTIDE SEQUENCE [LARGE SCALE GENOMIC DNA]</scope>
    <source>
        <strain evidence="1 2">DSM 100059</strain>
    </source>
</reference>
<sequence>MCRYAMVKYKPHYACFHCRKTFKRRLLIDIGRHDKLESKEARCPSCGQLMASMGLDFKAPKKDNIEEWEHINRLYSVGIIFHSCGCSGPGYIPNTKETLIAYFEEIKQEYQRQLEFWRQRAEPENQSEIDRDISKNGYFIGRIPLQFRASKRTVVNQEAKNYWIERLIEIDQKICQAKNS</sequence>
<organism evidence="1 2">
    <name type="scientific">Dinghuibacter silviterrae</name>
    <dbReference type="NCBI Taxonomy" id="1539049"/>
    <lineage>
        <taxon>Bacteria</taxon>
        <taxon>Pseudomonadati</taxon>
        <taxon>Bacteroidota</taxon>
        <taxon>Chitinophagia</taxon>
        <taxon>Chitinophagales</taxon>
        <taxon>Chitinophagaceae</taxon>
        <taxon>Dinghuibacter</taxon>
    </lineage>
</organism>
<dbReference type="Proteomes" id="UP000294498">
    <property type="component" value="Unassembled WGS sequence"/>
</dbReference>
<protein>
    <submittedName>
        <fullName evidence="1">Uncharacterized protein</fullName>
    </submittedName>
</protein>
<keyword evidence="2" id="KW-1185">Reference proteome</keyword>
<evidence type="ECO:0000313" key="2">
    <source>
        <dbReference type="Proteomes" id="UP000294498"/>
    </source>
</evidence>
<dbReference type="AlphaFoldDB" id="A0A4R8DTD4"/>
<name>A0A4R8DTD4_9BACT</name>
<accession>A0A4R8DTD4</accession>
<dbReference type="RefSeq" id="WP_133994172.1">
    <property type="nucleotide sequence ID" value="NZ_SODV01000001.1"/>
</dbReference>
<comment type="caution">
    <text evidence="1">The sequence shown here is derived from an EMBL/GenBank/DDBJ whole genome shotgun (WGS) entry which is preliminary data.</text>
</comment>